<dbReference type="PROSITE" id="PS51257">
    <property type="entry name" value="PROKAR_LIPOPROTEIN"/>
    <property type="match status" value="1"/>
</dbReference>
<organism evidence="6">
    <name type="scientific">uncultured Cytophagales bacterium</name>
    <dbReference type="NCBI Taxonomy" id="158755"/>
    <lineage>
        <taxon>Bacteria</taxon>
        <taxon>Pseudomonadati</taxon>
        <taxon>Bacteroidota</taxon>
        <taxon>Sphingobacteriia</taxon>
        <taxon>Sphingobacteriales</taxon>
        <taxon>environmental samples</taxon>
    </lineage>
</organism>
<reference evidence="6" key="1">
    <citation type="submission" date="2020-02" db="EMBL/GenBank/DDBJ databases">
        <authorList>
            <person name="Meier V. D."/>
        </authorList>
    </citation>
    <scope>NUCLEOTIDE SEQUENCE</scope>
    <source>
        <strain evidence="6">AVDCRST_MAG56</strain>
    </source>
</reference>
<dbReference type="Gene3D" id="2.60.40.1930">
    <property type="match status" value="1"/>
</dbReference>
<dbReference type="InterPro" id="IPR041462">
    <property type="entry name" value="Bact_A2M_MG6"/>
</dbReference>
<evidence type="ECO:0000313" key="6">
    <source>
        <dbReference type="EMBL" id="CAA9261677.1"/>
    </source>
</evidence>
<dbReference type="Pfam" id="PF17973">
    <property type="entry name" value="bMG10"/>
    <property type="match status" value="1"/>
</dbReference>
<feature type="domain" description="Alpha-2-macroglobulin" evidence="5">
    <location>
        <begin position="1130"/>
        <end position="1219"/>
    </location>
</feature>
<sequence length="1817" mass="199365">MKKTVQYLLWLGLAPLWLACSSNKVEVRNRNFAEEIAQQQNLIFTFNHDLVADSLVGRWDSAAYVAFEPAVRGKFKWTAANELMFSPDLGFRPSTDYRARLTEDVLRHAATTGEKKSLSLAEESGFAFHTPYLDLVNTDMFWSKSAAGVIELHFNLNFNYKVNPAEVGSRLTVQIGGKNVTARVTNTNVSDKVAISVTQPSGAPFDGKPVVVSVKEGLKCAESTYATPKLLTLQATVPDKDHFQIVQVEPEFQGETGQIRVHTNQAIESKAIAKFIQVTPAADIRVEPQEYGFLIKGDFKPGSYDLRISKELRGIFGALADDYTQVVVFGDMKPSIAFANREAIYLTSKGSRNLGVRIINVPKVKVAIYKIYDNNILSFLRNNGASEYYYDEGSENEYYMPAGDDNPYGRVISEREIETKNLSKAGDVALLDVNLPENDQFKGIYLLKVTSANEQYLSATQLVSISDLGFMVRETPSEVVVFCNSILSAQPLQGVKVNLVSSNNQNVYTAETDGSGVARFPDLDKKAPGFKIAMVTGQQGEDFNYLLFAQTAVENSRYDVGGARENASGYQAFLYGDRDIYRPGETVYLNTVVRNAKWETAGEFPVKLKVVSPNGKEFALLKGNLSEQGAFATSLPLPQEAVTGTYNVEVYTANDVLLVNRSISVEEFIPDRIKVSVKLSREALRVGEALITDATAVNLFGPPAAGRNYEVSFGLKRKDFAPAQFAGYNFYTARDKNIVFEQDVRQGTTDADGQLSESFSVPTDFKDAGVLAGTVHTTVFDETGRPVNRMNRFDVFTQDVFYGIRLNDTYVNTREALQIPLVAVDRGGKALSGIAARVQIVKLNWETVLVKSQYGDYRYDSQKKEQVLADKTITLNGTGTSYAFVPNLSGEYEIRVSRPGAATYVASSFYAYGWGFTQNTSFEVNREGQIEIETDKKTYQVGDKAEVLLKTPFAGKVLITVERNKVFEHFYQDTDKKSARITIPIKEEYLPNAYITATLIKPVDNGAMPLTVAHGFAPIGVEQEGHKLPVEIVAAAGSRSRTKQTVTVKTKPGAEVTVAVIDEGILQLKNFQTPDPFAFFFQKRALEVNAYDLYPKLFPELNGTLSSTGGDGYNLEKRVNPLTNKRVKLVAFWSGPLQANGDGEVTYTVDVPQFSGDLRIMAVAYKGNAFGSGSANMKVADPVVISASLPRFLSPGDQLEMPVTLTNTTKGNTTATVRLKTTGAVGVAGESEKTVELPAGREAQVQFAVNAQDAIGTGQVTVEVSALGSKFTDLTDITVRPITSLLKKSGSGVAGAGTATSVSLATDFIPATTQARFLLSRSPLVQFAGDLDYLLEYPYGCVEQTTSTAFPQLYFAELSQAVNQRAAQGETDNANYNVQQAIRKLQSMQLHNGALSYWPEGGYESWWGTAYATHFLLEARKAGFQVNGNVLERLLGYLGSQVKKKESEEYFYYTATNARESKRIAPKEVAYSLYVLALGGRQDVATMNYYKGKKSQLAIDSKYLLAATYQLLGDNASFRTVVPSAFAGERSVSAFGGSFYSYVRDQAIALNALLEADPQHPQVPVMAKHLSEQMKQKSYLNTQERSFGLLALGKLARKTNAGTATAQVKAGGAVLGTLDKGDLVLKGSQIVNKNLTVQTEGNGGLYYFWQAEGLSTSTTVTEEDSYLRVRKTFFDRFGNPLAGNTFKQNDLVVIRITLATTDGSDVENVVITDMLPAGFEIENPRISEMAEMTWAEKAARPEHFDVRDDRINLFATATDTPRSYYYVVRAVSTGTFRMGPVSADAMYNGDYHSIHGAGTIRVTGKESKEAPPENVGE</sequence>
<dbReference type="SUPFAM" id="SSF48239">
    <property type="entry name" value="Terpenoid cyclases/Protein prenyltransferases"/>
    <property type="match status" value="1"/>
</dbReference>
<dbReference type="InterPro" id="IPR051802">
    <property type="entry name" value="YfhM-like"/>
</dbReference>
<dbReference type="GO" id="GO:0005615">
    <property type="term" value="C:extracellular space"/>
    <property type="evidence" value="ECO:0007669"/>
    <property type="project" value="InterPro"/>
</dbReference>
<dbReference type="InterPro" id="IPR021868">
    <property type="entry name" value="Alpha_2_Macroglob_MG3"/>
</dbReference>
<dbReference type="Gene3D" id="1.50.10.20">
    <property type="match status" value="1"/>
</dbReference>
<dbReference type="Pfam" id="PF07678">
    <property type="entry name" value="TED_complement"/>
    <property type="match status" value="1"/>
</dbReference>
<name>A0A6J4IXV7_9SPHI</name>
<dbReference type="CDD" id="cd02891">
    <property type="entry name" value="A2M_like"/>
    <property type="match status" value="1"/>
</dbReference>
<evidence type="ECO:0000256" key="1">
    <source>
        <dbReference type="ARBA" id="ARBA00010556"/>
    </source>
</evidence>
<dbReference type="SMART" id="SM01419">
    <property type="entry name" value="Thiol-ester_cl"/>
    <property type="match status" value="1"/>
</dbReference>
<dbReference type="InterPro" id="IPR011626">
    <property type="entry name" value="Alpha-macroglobulin_TED"/>
</dbReference>
<dbReference type="InterPro" id="IPR013783">
    <property type="entry name" value="Ig-like_fold"/>
</dbReference>
<dbReference type="Pfam" id="PF11974">
    <property type="entry name" value="bMG3"/>
    <property type="match status" value="1"/>
</dbReference>
<proteinExistence type="inferred from homology"/>
<dbReference type="SMART" id="SM01359">
    <property type="entry name" value="A2M_N_2"/>
    <property type="match status" value="1"/>
</dbReference>
<dbReference type="InterPro" id="IPR001599">
    <property type="entry name" value="Macroglobln_a2"/>
</dbReference>
<dbReference type="InterPro" id="IPR047565">
    <property type="entry name" value="Alpha-macroglob_thiol-ester_cl"/>
</dbReference>
<dbReference type="Pfam" id="PF07703">
    <property type="entry name" value="A2M_BRD"/>
    <property type="match status" value="1"/>
</dbReference>
<dbReference type="PANTHER" id="PTHR40094">
    <property type="entry name" value="ALPHA-2-MACROGLOBULIN HOMOLOG"/>
    <property type="match status" value="1"/>
</dbReference>
<accession>A0A6J4IXV7</accession>
<evidence type="ECO:0000259" key="5">
    <source>
        <dbReference type="SMART" id="SM01360"/>
    </source>
</evidence>
<evidence type="ECO:0000256" key="2">
    <source>
        <dbReference type="ARBA" id="ARBA00022729"/>
    </source>
</evidence>
<dbReference type="EMBL" id="CADCTQ010000224">
    <property type="protein sequence ID" value="CAA9261677.1"/>
    <property type="molecule type" value="Genomic_DNA"/>
</dbReference>
<feature type="chain" id="PRO_5027102548" evidence="3">
    <location>
        <begin position="20"/>
        <end position="1817"/>
    </location>
</feature>
<dbReference type="Pfam" id="PF00207">
    <property type="entry name" value="A2M"/>
    <property type="match status" value="1"/>
</dbReference>
<evidence type="ECO:0000256" key="3">
    <source>
        <dbReference type="SAM" id="SignalP"/>
    </source>
</evidence>
<dbReference type="InterPro" id="IPR002890">
    <property type="entry name" value="MG2"/>
</dbReference>
<dbReference type="InterPro" id="IPR041203">
    <property type="entry name" value="Bact_A2M_MG5"/>
</dbReference>
<comment type="similarity">
    <text evidence="1">Belongs to the protease inhibitor I39 (alpha-2-macroglobulin) family. Bacterial alpha-2-macroglobulin subfamily.</text>
</comment>
<dbReference type="PANTHER" id="PTHR40094:SF1">
    <property type="entry name" value="UBIQUITIN DOMAIN-CONTAINING PROTEIN"/>
    <property type="match status" value="1"/>
</dbReference>
<dbReference type="Gene3D" id="2.60.40.10">
    <property type="entry name" value="Immunoglobulins"/>
    <property type="match status" value="1"/>
</dbReference>
<evidence type="ECO:0000259" key="4">
    <source>
        <dbReference type="SMART" id="SM01359"/>
    </source>
</evidence>
<dbReference type="Pfam" id="PF01835">
    <property type="entry name" value="MG2"/>
    <property type="match status" value="1"/>
</dbReference>
<dbReference type="Pfam" id="PF17972">
    <property type="entry name" value="bMG5"/>
    <property type="match status" value="1"/>
</dbReference>
<dbReference type="GO" id="GO:0004866">
    <property type="term" value="F:endopeptidase inhibitor activity"/>
    <property type="evidence" value="ECO:0007669"/>
    <property type="project" value="InterPro"/>
</dbReference>
<dbReference type="InterPro" id="IPR011625">
    <property type="entry name" value="A2M_N_BRD"/>
</dbReference>
<dbReference type="InterPro" id="IPR008930">
    <property type="entry name" value="Terpenoid_cyclase/PrenylTrfase"/>
</dbReference>
<feature type="domain" description="Alpha-2-macroglobulin bait region" evidence="4">
    <location>
        <begin position="930"/>
        <end position="1068"/>
    </location>
</feature>
<dbReference type="Pfam" id="PF17962">
    <property type="entry name" value="bMG6"/>
    <property type="match status" value="1"/>
</dbReference>
<dbReference type="InterPro" id="IPR041246">
    <property type="entry name" value="Bact_MG10"/>
</dbReference>
<dbReference type="Gene3D" id="2.60.40.3710">
    <property type="match status" value="1"/>
</dbReference>
<keyword evidence="2 3" id="KW-0732">Signal</keyword>
<dbReference type="SMART" id="SM01360">
    <property type="entry name" value="A2M"/>
    <property type="match status" value="1"/>
</dbReference>
<feature type="signal peptide" evidence="3">
    <location>
        <begin position="1"/>
        <end position="19"/>
    </location>
</feature>
<protein>
    <submittedName>
        <fullName evidence="6">Alpha-2-macroglobulin</fullName>
    </submittedName>
</protein>
<gene>
    <name evidence="6" type="ORF">AVDCRST_MAG56-2717</name>
</gene>